<evidence type="ECO:0000256" key="3">
    <source>
        <dbReference type="ARBA" id="ARBA00041148"/>
    </source>
</evidence>
<dbReference type="Proteomes" id="UP000252132">
    <property type="component" value="Unassembled WGS sequence"/>
</dbReference>
<dbReference type="InterPro" id="IPR034694">
    <property type="entry name" value="HPF_long/plastid"/>
</dbReference>
<comment type="subunit">
    <text evidence="2">Associates exclusively with 100S ribosomes, which are dimers of 70S ribosomes.</text>
</comment>
<dbReference type="GO" id="GO:0022627">
    <property type="term" value="C:cytosolic small ribosomal subunit"/>
    <property type="evidence" value="ECO:0007669"/>
    <property type="project" value="TreeGrafter"/>
</dbReference>
<evidence type="ECO:0000256" key="2">
    <source>
        <dbReference type="ARBA" id="ARBA00038695"/>
    </source>
</evidence>
<name>A0A368E031_9PROT</name>
<proteinExistence type="inferred from homology"/>
<organism evidence="7 8">
    <name type="scientific">PS1 clade bacterium</name>
    <dbReference type="NCBI Taxonomy" id="2175152"/>
    <lineage>
        <taxon>Bacteria</taxon>
        <taxon>Pseudomonadati</taxon>
        <taxon>Pseudomonadota</taxon>
        <taxon>Alphaproteobacteria</taxon>
        <taxon>PS1 clade</taxon>
    </lineage>
</organism>
<dbReference type="CDD" id="cd00552">
    <property type="entry name" value="RaiA"/>
    <property type="match status" value="1"/>
</dbReference>
<evidence type="ECO:0000313" key="7">
    <source>
        <dbReference type="EMBL" id="RCL77447.1"/>
    </source>
</evidence>
<feature type="domain" description="Sigma 54 modulation/S30EA ribosomal protein C-terminal" evidence="6">
    <location>
        <begin position="133"/>
        <end position="182"/>
    </location>
</feature>
<dbReference type="Gene3D" id="3.30.505.50">
    <property type="entry name" value="Sigma 54 modulation/S30EA ribosomal protein, C-terminal domain"/>
    <property type="match status" value="1"/>
</dbReference>
<dbReference type="PANTHER" id="PTHR33231:SF1">
    <property type="entry name" value="30S RIBOSOMAL PROTEIN"/>
    <property type="match status" value="1"/>
</dbReference>
<feature type="coiled-coil region" evidence="5">
    <location>
        <begin position="73"/>
        <end position="100"/>
    </location>
</feature>
<comment type="subcellular location">
    <subcellularLocation>
        <location evidence="4">Cytoplasm</location>
    </subcellularLocation>
</comment>
<evidence type="ECO:0000256" key="4">
    <source>
        <dbReference type="HAMAP-Rule" id="MF_00839"/>
    </source>
</evidence>
<gene>
    <name evidence="7" type="primary">raiA</name>
    <name evidence="4" type="synonym">hpf</name>
    <name evidence="7" type="ORF">DBW69_03250</name>
</gene>
<protein>
    <recommendedName>
        <fullName evidence="3 4">Ribosome hibernation promoting factor</fullName>
        <shortName evidence="4">HPF</shortName>
    </recommendedName>
</protein>
<evidence type="ECO:0000313" key="8">
    <source>
        <dbReference type="Proteomes" id="UP000252132"/>
    </source>
</evidence>
<keyword evidence="4" id="KW-0963">Cytoplasm</keyword>
<dbReference type="InterPro" id="IPR038416">
    <property type="entry name" value="Ribosom_S30AE_C_sf"/>
</dbReference>
<dbReference type="InterPro" id="IPR036567">
    <property type="entry name" value="RHF-like"/>
</dbReference>
<dbReference type="InterPro" id="IPR050574">
    <property type="entry name" value="HPF/YfiA_ribosome-assoc"/>
</dbReference>
<dbReference type="GO" id="GO:0045900">
    <property type="term" value="P:negative regulation of translational elongation"/>
    <property type="evidence" value="ECO:0007669"/>
    <property type="project" value="TreeGrafter"/>
</dbReference>
<dbReference type="AlphaFoldDB" id="A0A368E031"/>
<dbReference type="Pfam" id="PF02482">
    <property type="entry name" value="Ribosomal_S30AE"/>
    <property type="match status" value="1"/>
</dbReference>
<keyword evidence="1 4" id="KW-0810">Translation regulation</keyword>
<comment type="caution">
    <text evidence="7">The sequence shown here is derived from an EMBL/GenBank/DDBJ whole genome shotgun (WGS) entry which is preliminary data.</text>
</comment>
<dbReference type="PANTHER" id="PTHR33231">
    <property type="entry name" value="30S RIBOSOMAL PROTEIN"/>
    <property type="match status" value="1"/>
</dbReference>
<evidence type="ECO:0000259" key="6">
    <source>
        <dbReference type="Pfam" id="PF16321"/>
    </source>
</evidence>
<dbReference type="EMBL" id="QOQF01000008">
    <property type="protein sequence ID" value="RCL77447.1"/>
    <property type="molecule type" value="Genomic_DNA"/>
</dbReference>
<accession>A0A368E031</accession>
<dbReference type="InterPro" id="IPR003489">
    <property type="entry name" value="RHF/RaiA"/>
</dbReference>
<dbReference type="Gene3D" id="3.30.160.100">
    <property type="entry name" value="Ribosome hibernation promotion factor-like"/>
    <property type="match status" value="1"/>
</dbReference>
<sequence>MQIKITGKHIDTGEALREHVENNIEASISKYFERGAETNIIFSKQGHFFRADCTIHLDSGLLIKSSADNDDIYACFDTALQKAEKQLRRYKRRLKNHHIQGGKRVDQLNATSRIIAPEPENEELPEEWSPITIAENSISVPELSVSEAVMQMEISHEDFLIFRNGSHGRLNIVHRRPDGNIGWIDPEENAN</sequence>
<comment type="subunit">
    <text evidence="4">Interacts with 100S ribosomes.</text>
</comment>
<reference evidence="7 8" key="1">
    <citation type="journal article" date="2018" name="Microbiome">
        <title>Fine metagenomic profile of the Mediterranean stratified and mixed water columns revealed by assembly and recruitment.</title>
        <authorList>
            <person name="Haro-Moreno J.M."/>
            <person name="Lopez-Perez M."/>
            <person name="De La Torre J.R."/>
            <person name="Picazo A."/>
            <person name="Camacho A."/>
            <person name="Rodriguez-Valera F."/>
        </authorList>
    </citation>
    <scope>NUCLEOTIDE SEQUENCE [LARGE SCALE GENOMIC DNA]</scope>
    <source>
        <strain evidence="7">MED-G55</strain>
    </source>
</reference>
<dbReference type="InterPro" id="IPR032528">
    <property type="entry name" value="Ribosom_S30AE_C"/>
</dbReference>
<dbReference type="SUPFAM" id="SSF69754">
    <property type="entry name" value="Ribosome binding protein Y (YfiA homologue)"/>
    <property type="match status" value="1"/>
</dbReference>
<evidence type="ECO:0000256" key="1">
    <source>
        <dbReference type="ARBA" id="ARBA00022845"/>
    </source>
</evidence>
<evidence type="ECO:0000256" key="5">
    <source>
        <dbReference type="SAM" id="Coils"/>
    </source>
</evidence>
<dbReference type="GO" id="GO:0043024">
    <property type="term" value="F:ribosomal small subunit binding"/>
    <property type="evidence" value="ECO:0007669"/>
    <property type="project" value="TreeGrafter"/>
</dbReference>
<keyword evidence="5" id="KW-0175">Coiled coil</keyword>
<dbReference type="NCBIfam" id="TIGR00741">
    <property type="entry name" value="yfiA"/>
    <property type="match status" value="1"/>
</dbReference>
<dbReference type="Pfam" id="PF16321">
    <property type="entry name" value="Ribosom_S30AE_C"/>
    <property type="match status" value="1"/>
</dbReference>
<dbReference type="HAMAP" id="MF_00839">
    <property type="entry name" value="HPF"/>
    <property type="match status" value="1"/>
</dbReference>
<comment type="similarity">
    <text evidence="4">Belongs to the HPF/YfiA ribosome-associated protein family. Long HPF subfamily.</text>
</comment>
<comment type="function">
    <text evidence="4">Required for dimerization of active 70S ribosomes into 100S ribosomes in stationary phase; 100S ribosomes are translationally inactive and sometimes present during exponential growth.</text>
</comment>